<dbReference type="NCBIfam" id="TIGR03698">
    <property type="entry name" value="clan_AA_DTGF"/>
    <property type="match status" value="1"/>
</dbReference>
<dbReference type="GO" id="GO:0008233">
    <property type="term" value="F:peptidase activity"/>
    <property type="evidence" value="ECO:0007669"/>
    <property type="project" value="UniProtKB-KW"/>
</dbReference>
<dbReference type="InterPro" id="IPR021109">
    <property type="entry name" value="Peptidase_aspartic_dom_sf"/>
</dbReference>
<dbReference type="OrthoDB" id="664884at2"/>
<comment type="caution">
    <text evidence="1">The sequence shown here is derived from an EMBL/GenBank/DDBJ whole genome shotgun (WGS) entry which is preliminary data.</text>
</comment>
<name>A0A553E8L1_9FLAO</name>
<dbReference type="Pfam" id="PF13650">
    <property type="entry name" value="Asp_protease_2"/>
    <property type="match status" value="1"/>
</dbReference>
<proteinExistence type="predicted"/>
<dbReference type="AlphaFoldDB" id="A0A553E8L1"/>
<evidence type="ECO:0000313" key="1">
    <source>
        <dbReference type="EMBL" id="TRX41335.1"/>
    </source>
</evidence>
<dbReference type="Proteomes" id="UP000316371">
    <property type="component" value="Unassembled WGS sequence"/>
</dbReference>
<keyword evidence="1" id="KW-0378">Hydrolase</keyword>
<accession>A0A553E8L1</accession>
<sequence>MGLVYVDIELINAEDLTLAKNHIIGEDDVKRMTVNMLVDSGAYNMCINESIQEQLDLPFVEKRKGILANGSIEEYDVVGPVQVKFKNRKTICYAMVLPGSNEPLLGAIPMEDMDVLIHPQRQELIVNPDHPYYAQMSLKGIRS</sequence>
<dbReference type="GO" id="GO:0006508">
    <property type="term" value="P:proteolysis"/>
    <property type="evidence" value="ECO:0007669"/>
    <property type="project" value="UniProtKB-KW"/>
</dbReference>
<gene>
    <name evidence="1" type="ORF">FNW21_04360</name>
</gene>
<dbReference type="RefSeq" id="WP_144255523.1">
    <property type="nucleotide sequence ID" value="NZ_VJZT01000003.1"/>
</dbReference>
<organism evidence="1 2">
    <name type="scientific">Flavobacterium restrictum</name>
    <dbReference type="NCBI Taxonomy" id="2594428"/>
    <lineage>
        <taxon>Bacteria</taxon>
        <taxon>Pseudomonadati</taxon>
        <taxon>Bacteroidota</taxon>
        <taxon>Flavobacteriia</taxon>
        <taxon>Flavobacteriales</taxon>
        <taxon>Flavobacteriaceae</taxon>
        <taxon>Flavobacterium</taxon>
    </lineage>
</organism>
<dbReference type="CDD" id="cd00303">
    <property type="entry name" value="retropepsin_like"/>
    <property type="match status" value="1"/>
</dbReference>
<protein>
    <submittedName>
        <fullName evidence="1">Clan AA aspartic protease</fullName>
        <ecNumber evidence="1">3.4.23.-</ecNumber>
    </submittedName>
</protein>
<keyword evidence="1" id="KW-0645">Protease</keyword>
<dbReference type="EC" id="3.4.23.-" evidence="1"/>
<dbReference type="Gene3D" id="2.40.70.10">
    <property type="entry name" value="Acid Proteases"/>
    <property type="match status" value="1"/>
</dbReference>
<dbReference type="SUPFAM" id="SSF50630">
    <property type="entry name" value="Acid proteases"/>
    <property type="match status" value="1"/>
</dbReference>
<keyword evidence="2" id="KW-1185">Reference proteome</keyword>
<dbReference type="InterPro" id="IPR022274">
    <property type="entry name" value="Peptidase_asp_AF0612"/>
</dbReference>
<dbReference type="EMBL" id="VJZT01000003">
    <property type="protein sequence ID" value="TRX41335.1"/>
    <property type="molecule type" value="Genomic_DNA"/>
</dbReference>
<evidence type="ECO:0000313" key="2">
    <source>
        <dbReference type="Proteomes" id="UP000316371"/>
    </source>
</evidence>
<reference evidence="1 2" key="1">
    <citation type="submission" date="2019-07" db="EMBL/GenBank/DDBJ databases">
        <title>Novel species of Flavobacterium.</title>
        <authorList>
            <person name="Liu Q."/>
            <person name="Xin Y.-H."/>
        </authorList>
    </citation>
    <scope>NUCLEOTIDE SEQUENCE [LARGE SCALE GENOMIC DNA]</scope>
    <source>
        <strain evidence="1 2">LB1R34</strain>
    </source>
</reference>